<feature type="transmembrane region" description="Helical" evidence="1">
    <location>
        <begin position="144"/>
        <end position="162"/>
    </location>
</feature>
<feature type="transmembrane region" description="Helical" evidence="1">
    <location>
        <begin position="289"/>
        <end position="307"/>
    </location>
</feature>
<comment type="caution">
    <text evidence="2">The sequence shown here is derived from an EMBL/GenBank/DDBJ whole genome shotgun (WGS) entry which is preliminary data.</text>
</comment>
<name>A0A0G0MXR4_9BACT</name>
<keyword evidence="1" id="KW-1133">Transmembrane helix</keyword>
<feature type="transmembrane region" description="Helical" evidence="1">
    <location>
        <begin position="220"/>
        <end position="241"/>
    </location>
</feature>
<organism evidence="2 3">
    <name type="scientific">Candidatus Daviesbacteria bacterium GW2011_GWF2_38_6</name>
    <dbReference type="NCBI Taxonomy" id="1618432"/>
    <lineage>
        <taxon>Bacteria</taxon>
        <taxon>Candidatus Daviesiibacteriota</taxon>
    </lineage>
</organism>
<evidence type="ECO:0000313" key="3">
    <source>
        <dbReference type="Proteomes" id="UP000034324"/>
    </source>
</evidence>
<dbReference type="AlphaFoldDB" id="A0A0G0MXR4"/>
<evidence type="ECO:0008006" key="4">
    <source>
        <dbReference type="Google" id="ProtNLM"/>
    </source>
</evidence>
<feature type="transmembrane region" description="Helical" evidence="1">
    <location>
        <begin position="169"/>
        <end position="185"/>
    </location>
</feature>
<evidence type="ECO:0000256" key="1">
    <source>
        <dbReference type="SAM" id="Phobius"/>
    </source>
</evidence>
<dbReference type="Pfam" id="PF09586">
    <property type="entry name" value="YfhO"/>
    <property type="match status" value="1"/>
</dbReference>
<feature type="transmembrane region" description="Helical" evidence="1">
    <location>
        <begin position="381"/>
        <end position="400"/>
    </location>
</feature>
<keyword evidence="1" id="KW-0812">Transmembrane</keyword>
<dbReference type="EMBL" id="LBVC01000021">
    <property type="protein sequence ID" value="KKQ78444.1"/>
    <property type="molecule type" value="Genomic_DNA"/>
</dbReference>
<feature type="non-terminal residue" evidence="2">
    <location>
        <position position="521"/>
    </location>
</feature>
<sequence length="521" mass="59997">MVFLIYFFSSIIATFPLVNFLGKYLIGRGGLDGFAYMWNHFSFWYQIINLQQPFFSKLIFYPIGANLFFHDYSPFISLIGLPFLQHPVLYLNLIVIFGLTFSACTAFYLAKYITKSTPASLLSGFIYGFSPTAGSFILSQHYYYLIASIFLPLGVLFLLKFINGFKKSLVIFFMVCWILFFVNYYFFFLLILLSTILLISLILSDYEVRKKLFNKSIRSHYLKSFLSFFLIPGLVVLGIIITSKDYQSFNGSSSNYGQICKADLVGLISPPSEKTYSFFNFKTNGDTPFYYLGIIFVATVFLCFSFYRKEKYVISLVITLFVILLFTLGLSINFQTPFYWLSKLPFIGLIDCPVRFVAGVHLLIALLAAIFISLIFKRNRFIAIMCVFLFAVSMFSDYRFSSFPFINVHIPQIYSYIAGQQDNKTVLELPSGLTESKGSFGYDGVIEGLHAQEMFWQTIYKKPRVGGYISRIPKSTYDYFRNKLIISDLFTLTSRDGSWSDKNFTTQEKNQFINDLNLGFI</sequence>
<feature type="transmembrane region" description="Helical" evidence="1">
    <location>
        <begin position="354"/>
        <end position="376"/>
    </location>
</feature>
<dbReference type="Proteomes" id="UP000034324">
    <property type="component" value="Unassembled WGS sequence"/>
</dbReference>
<dbReference type="InterPro" id="IPR018580">
    <property type="entry name" value="Uncharacterised_YfhO"/>
</dbReference>
<feature type="transmembrane region" description="Helical" evidence="1">
    <location>
        <begin position="6"/>
        <end position="26"/>
    </location>
</feature>
<reference evidence="2 3" key="1">
    <citation type="journal article" date="2015" name="Nature">
        <title>rRNA introns, odd ribosomes, and small enigmatic genomes across a large radiation of phyla.</title>
        <authorList>
            <person name="Brown C.T."/>
            <person name="Hug L.A."/>
            <person name="Thomas B.C."/>
            <person name="Sharon I."/>
            <person name="Castelle C.J."/>
            <person name="Singh A."/>
            <person name="Wilkins M.J."/>
            <person name="Williams K.H."/>
            <person name="Banfield J.F."/>
        </authorList>
    </citation>
    <scope>NUCLEOTIDE SEQUENCE [LARGE SCALE GENOMIC DNA]</scope>
</reference>
<feature type="transmembrane region" description="Helical" evidence="1">
    <location>
        <begin position="121"/>
        <end position="138"/>
    </location>
</feature>
<protein>
    <recommendedName>
        <fullName evidence="4">YfhO family protein</fullName>
    </recommendedName>
</protein>
<proteinExistence type="predicted"/>
<feature type="transmembrane region" description="Helical" evidence="1">
    <location>
        <begin position="89"/>
        <end position="109"/>
    </location>
</feature>
<accession>A0A0G0MXR4</accession>
<feature type="transmembrane region" description="Helical" evidence="1">
    <location>
        <begin position="314"/>
        <end position="334"/>
    </location>
</feature>
<gene>
    <name evidence="2" type="ORF">US99_C0021G0001</name>
</gene>
<keyword evidence="1" id="KW-0472">Membrane</keyword>
<evidence type="ECO:0000313" key="2">
    <source>
        <dbReference type="EMBL" id="KKQ78444.1"/>
    </source>
</evidence>